<evidence type="ECO:0000313" key="2">
    <source>
        <dbReference type="EMBL" id="KAJ7042234.1"/>
    </source>
</evidence>
<keyword evidence="3" id="KW-1185">Reference proteome</keyword>
<organism evidence="2 3">
    <name type="scientific">Mycena alexandri</name>
    <dbReference type="NCBI Taxonomy" id="1745969"/>
    <lineage>
        <taxon>Eukaryota</taxon>
        <taxon>Fungi</taxon>
        <taxon>Dikarya</taxon>
        <taxon>Basidiomycota</taxon>
        <taxon>Agaricomycotina</taxon>
        <taxon>Agaricomycetes</taxon>
        <taxon>Agaricomycetidae</taxon>
        <taxon>Agaricales</taxon>
        <taxon>Marasmiineae</taxon>
        <taxon>Mycenaceae</taxon>
        <taxon>Mycena</taxon>
    </lineage>
</organism>
<name>A0AAD6XEE8_9AGAR</name>
<dbReference type="EMBL" id="JARJCM010000013">
    <property type="protein sequence ID" value="KAJ7042234.1"/>
    <property type="molecule type" value="Genomic_DNA"/>
</dbReference>
<protein>
    <submittedName>
        <fullName evidence="2">Uncharacterized protein</fullName>
    </submittedName>
</protein>
<sequence>MYLQLSKGQVAHYLVRPSTQSDIVEKRASQQYLEQQPALNSIVISWSFEKRRGHELQGENPIVGCPPVSSFQTIFRRRRQEVKGTQLEEASKASARLIHARFRERPNLHTGRELDVLRHHNDRLTFHAQKRAAAAQKQLDDDLAEAEEEAEWAARQLEQAQGASGLSCSAVDTGAGDDDD</sequence>
<dbReference type="Proteomes" id="UP001218188">
    <property type="component" value="Unassembled WGS sequence"/>
</dbReference>
<evidence type="ECO:0000256" key="1">
    <source>
        <dbReference type="SAM" id="MobiDB-lite"/>
    </source>
</evidence>
<gene>
    <name evidence="2" type="ORF">C8F04DRAFT_1252212</name>
</gene>
<dbReference type="AlphaFoldDB" id="A0AAD6XEE8"/>
<evidence type="ECO:0000313" key="3">
    <source>
        <dbReference type="Proteomes" id="UP001218188"/>
    </source>
</evidence>
<accession>A0AAD6XEE8</accession>
<proteinExistence type="predicted"/>
<reference evidence="2" key="1">
    <citation type="submission" date="2023-03" db="EMBL/GenBank/DDBJ databases">
        <title>Massive genome expansion in bonnet fungi (Mycena s.s.) driven by repeated elements and novel gene families across ecological guilds.</title>
        <authorList>
            <consortium name="Lawrence Berkeley National Laboratory"/>
            <person name="Harder C.B."/>
            <person name="Miyauchi S."/>
            <person name="Viragh M."/>
            <person name="Kuo A."/>
            <person name="Thoen E."/>
            <person name="Andreopoulos B."/>
            <person name="Lu D."/>
            <person name="Skrede I."/>
            <person name="Drula E."/>
            <person name="Henrissat B."/>
            <person name="Morin E."/>
            <person name="Kohler A."/>
            <person name="Barry K."/>
            <person name="LaButti K."/>
            <person name="Morin E."/>
            <person name="Salamov A."/>
            <person name="Lipzen A."/>
            <person name="Mereny Z."/>
            <person name="Hegedus B."/>
            <person name="Baldrian P."/>
            <person name="Stursova M."/>
            <person name="Weitz H."/>
            <person name="Taylor A."/>
            <person name="Grigoriev I.V."/>
            <person name="Nagy L.G."/>
            <person name="Martin F."/>
            <person name="Kauserud H."/>
        </authorList>
    </citation>
    <scope>NUCLEOTIDE SEQUENCE</scope>
    <source>
        <strain evidence="2">CBHHK200</strain>
    </source>
</reference>
<feature type="region of interest" description="Disordered" evidence="1">
    <location>
        <begin position="156"/>
        <end position="180"/>
    </location>
</feature>
<comment type="caution">
    <text evidence="2">The sequence shown here is derived from an EMBL/GenBank/DDBJ whole genome shotgun (WGS) entry which is preliminary data.</text>
</comment>